<protein>
    <recommendedName>
        <fullName evidence="4">Tafazzin</fullName>
    </recommendedName>
</protein>
<keyword evidence="3" id="KW-1185">Reference proteome</keyword>
<feature type="compositionally biased region" description="Polar residues" evidence="1">
    <location>
        <begin position="65"/>
        <end position="80"/>
    </location>
</feature>
<dbReference type="AlphaFoldDB" id="A0AA43TRT1"/>
<gene>
    <name evidence="2" type="ORF">OHK93_008323</name>
</gene>
<name>A0AA43TRT1_9LECA</name>
<evidence type="ECO:0000313" key="2">
    <source>
        <dbReference type="EMBL" id="MDI1489046.1"/>
    </source>
</evidence>
<feature type="compositionally biased region" description="Low complexity" evidence="1">
    <location>
        <begin position="10"/>
        <end position="27"/>
    </location>
</feature>
<comment type="caution">
    <text evidence="2">The sequence shown here is derived from an EMBL/GenBank/DDBJ whole genome shotgun (WGS) entry which is preliminary data.</text>
</comment>
<evidence type="ECO:0008006" key="4">
    <source>
        <dbReference type="Google" id="ProtNLM"/>
    </source>
</evidence>
<feature type="compositionally biased region" description="Polar residues" evidence="1">
    <location>
        <begin position="34"/>
        <end position="47"/>
    </location>
</feature>
<feature type="region of interest" description="Disordered" evidence="1">
    <location>
        <begin position="1"/>
        <end position="110"/>
    </location>
</feature>
<dbReference type="EMBL" id="JAPUFD010000008">
    <property type="protein sequence ID" value="MDI1489046.1"/>
    <property type="molecule type" value="Genomic_DNA"/>
</dbReference>
<dbReference type="Proteomes" id="UP001161017">
    <property type="component" value="Unassembled WGS sequence"/>
</dbReference>
<sequence>MPKKRASFQSPKPSSPAHPSLASSSKAVHPAPASKNSVNERLQNLRLSQKPDKDAPLNPVLAPPTHTSHPSIQNVLQMPQSAPPRPRPGLRVRGGRRGPAGPPPPGSWLQKMTWKTHRQVSDELGTNNPVRALPGTNLPRRGTLLETTLKALARHWEWHLEYDGWYLATIPVRHKEVLLHYLALEGSEQINLDGLEVLLCDNSILEDATGADGFARLDLARTIGNSITFQELKRFFTAPVAEEASRSLDQALPDSWDASPTSSPVLSLPKFHALTHLSLSRPGLSVTWPAFLRFAPNLTSLTHLSLAYWPTPTITPNSSTAFAKTPSGEVSYSATNFYSAYDNDFGEAASILRRLSKHTICLQWLDLTGCWPWVKCLGDRQIDYCGAWAGLGTLRMGQEDVPDSIARIVQRKKNPAAASDFRGDDYPKYTDKWIDREMDYDELTKQIKDRIKELLMATDAATNLDEVVAERLAYDDEWGAQIATCRQPGSRTEGLEIESANDNAIHWCPSFEGLRRVRRSIQEHRYQVAGFIRAHNQAVMSRS</sequence>
<evidence type="ECO:0000313" key="3">
    <source>
        <dbReference type="Proteomes" id="UP001161017"/>
    </source>
</evidence>
<organism evidence="2 3">
    <name type="scientific">Ramalina farinacea</name>
    <dbReference type="NCBI Taxonomy" id="258253"/>
    <lineage>
        <taxon>Eukaryota</taxon>
        <taxon>Fungi</taxon>
        <taxon>Dikarya</taxon>
        <taxon>Ascomycota</taxon>
        <taxon>Pezizomycotina</taxon>
        <taxon>Lecanoromycetes</taxon>
        <taxon>OSLEUM clade</taxon>
        <taxon>Lecanoromycetidae</taxon>
        <taxon>Lecanorales</taxon>
        <taxon>Lecanorineae</taxon>
        <taxon>Ramalinaceae</taxon>
        <taxon>Ramalina</taxon>
    </lineage>
</organism>
<proteinExistence type="predicted"/>
<evidence type="ECO:0000256" key="1">
    <source>
        <dbReference type="SAM" id="MobiDB-lite"/>
    </source>
</evidence>
<reference evidence="2" key="1">
    <citation type="journal article" date="2023" name="Genome Biol. Evol.">
        <title>First Whole Genome Sequence and Flow Cytometry Genome Size Data for the Lichen-Forming Fungus Ramalina farinacea (Ascomycota).</title>
        <authorList>
            <person name="Llewellyn T."/>
            <person name="Mian S."/>
            <person name="Hill R."/>
            <person name="Leitch I.J."/>
            <person name="Gaya E."/>
        </authorList>
    </citation>
    <scope>NUCLEOTIDE SEQUENCE</scope>
    <source>
        <strain evidence="2">LIQ254RAFAR</strain>
    </source>
</reference>
<accession>A0AA43TRT1</accession>